<evidence type="ECO:0000256" key="1">
    <source>
        <dbReference type="ARBA" id="ARBA00005817"/>
    </source>
</evidence>
<evidence type="ECO:0000313" key="13">
    <source>
        <dbReference type="EMBL" id="GAQ95600.1"/>
    </source>
</evidence>
<dbReference type="SUPFAM" id="SSF52402">
    <property type="entry name" value="Adenine nucleotide alpha hydrolases-like"/>
    <property type="match status" value="1"/>
</dbReference>
<dbReference type="InterPro" id="IPR029035">
    <property type="entry name" value="DHS-like_NAD/FAD-binding_dom"/>
</dbReference>
<evidence type="ECO:0000256" key="2">
    <source>
        <dbReference type="ARBA" id="ARBA00022448"/>
    </source>
</evidence>
<dbReference type="Pfam" id="PF13187">
    <property type="entry name" value="Fer4_9"/>
    <property type="match status" value="1"/>
</dbReference>
<name>A0A0U9HRD2_9BACT</name>
<dbReference type="Pfam" id="PF00766">
    <property type="entry name" value="ETF_alpha"/>
    <property type="match status" value="1"/>
</dbReference>
<dbReference type="GO" id="GO:0033539">
    <property type="term" value="P:fatty acid beta-oxidation using acyl-CoA dehydrogenase"/>
    <property type="evidence" value="ECO:0007669"/>
    <property type="project" value="TreeGrafter"/>
</dbReference>
<dbReference type="InterPro" id="IPR033947">
    <property type="entry name" value="ETF_alpha_N"/>
</dbReference>
<dbReference type="PROSITE" id="PS00696">
    <property type="entry name" value="ETF_ALPHA"/>
    <property type="match status" value="1"/>
</dbReference>
<dbReference type="InterPro" id="IPR017900">
    <property type="entry name" value="4Fe4S_Fe_S_CS"/>
</dbReference>
<dbReference type="Gene3D" id="3.30.70.20">
    <property type="match status" value="2"/>
</dbReference>
<dbReference type="GO" id="GO:0050660">
    <property type="term" value="F:flavin adenine dinucleotide binding"/>
    <property type="evidence" value="ECO:0007669"/>
    <property type="project" value="InterPro"/>
</dbReference>
<evidence type="ECO:0000256" key="9">
    <source>
        <dbReference type="ARBA" id="ARBA00025649"/>
    </source>
</evidence>
<reference evidence="14" key="1">
    <citation type="submission" date="2016-01" db="EMBL/GenBank/DDBJ databases">
        <title>Draft genome sequence of Thermodesulfovibrio aggregans strain TGE-P1.</title>
        <authorList>
            <person name="Sekiguchi Y."/>
            <person name="Ohashi A."/>
            <person name="Matsuura N."/>
            <person name="Tourlousse M.D."/>
        </authorList>
    </citation>
    <scope>NUCLEOTIDE SEQUENCE [LARGE SCALE GENOMIC DNA]</scope>
    <source>
        <strain evidence="14">TGE-P1</strain>
    </source>
</reference>
<dbReference type="Pfam" id="PF01012">
    <property type="entry name" value="ETF"/>
    <property type="match status" value="1"/>
</dbReference>
<evidence type="ECO:0000256" key="3">
    <source>
        <dbReference type="ARBA" id="ARBA00022630"/>
    </source>
</evidence>
<keyword evidence="8" id="KW-0411">Iron-sulfur</keyword>
<evidence type="ECO:0000256" key="6">
    <source>
        <dbReference type="ARBA" id="ARBA00022982"/>
    </source>
</evidence>
<dbReference type="InterPro" id="IPR014731">
    <property type="entry name" value="ETF_asu_C"/>
</dbReference>
<dbReference type="Gene3D" id="3.40.50.620">
    <property type="entry name" value="HUPs"/>
    <property type="match status" value="1"/>
</dbReference>
<comment type="similarity">
    <text evidence="1">Belongs to the ETF alpha-subunit/FixB family.</text>
</comment>
<dbReference type="InterPro" id="IPR018206">
    <property type="entry name" value="ETF_asu_C_CS"/>
</dbReference>
<dbReference type="RefSeq" id="WP_059177031.1">
    <property type="nucleotide sequence ID" value="NZ_BCNO01000003.1"/>
</dbReference>
<evidence type="ECO:0000313" key="14">
    <source>
        <dbReference type="Proteomes" id="UP000054976"/>
    </source>
</evidence>
<gene>
    <name evidence="13" type="ORF">TAGGR_373</name>
</gene>
<evidence type="ECO:0000256" key="5">
    <source>
        <dbReference type="ARBA" id="ARBA00022827"/>
    </source>
</evidence>
<keyword evidence="5" id="KW-0274">FAD</keyword>
<evidence type="ECO:0000256" key="10">
    <source>
        <dbReference type="ARBA" id="ARBA00068674"/>
    </source>
</evidence>
<dbReference type="PROSITE" id="PS51379">
    <property type="entry name" value="4FE4S_FER_2"/>
    <property type="match status" value="2"/>
</dbReference>
<dbReference type="CDD" id="cd01715">
    <property type="entry name" value="ETF_alpha"/>
    <property type="match status" value="1"/>
</dbReference>
<dbReference type="Gene3D" id="3.40.50.1220">
    <property type="entry name" value="TPP-binding domain"/>
    <property type="match status" value="1"/>
</dbReference>
<dbReference type="InterPro" id="IPR001308">
    <property type="entry name" value="ETF_a/FixB"/>
</dbReference>
<dbReference type="Proteomes" id="UP000054976">
    <property type="component" value="Unassembled WGS sequence"/>
</dbReference>
<dbReference type="PANTHER" id="PTHR43153">
    <property type="entry name" value="ELECTRON TRANSFER FLAVOPROTEIN ALPHA"/>
    <property type="match status" value="1"/>
</dbReference>
<evidence type="ECO:0000256" key="4">
    <source>
        <dbReference type="ARBA" id="ARBA00022723"/>
    </source>
</evidence>
<comment type="function">
    <text evidence="9">The electron transfer flavoprotein serves as a specific electron acceptor for other dehydrogenases. It transfers the electrons to the main respiratory chain via ETF-ubiquinone oxidoreductase (ETF dehydrogenase).</text>
</comment>
<keyword evidence="3" id="KW-0285">Flavoprotein</keyword>
<dbReference type="SUPFAM" id="SSF54862">
    <property type="entry name" value="4Fe-4S ferredoxins"/>
    <property type="match status" value="1"/>
</dbReference>
<evidence type="ECO:0000256" key="8">
    <source>
        <dbReference type="ARBA" id="ARBA00023014"/>
    </source>
</evidence>
<feature type="domain" description="4Fe-4S ferredoxin-type" evidence="12">
    <location>
        <begin position="1"/>
        <end position="30"/>
    </location>
</feature>
<dbReference type="GO" id="GO:0009055">
    <property type="term" value="F:electron transfer activity"/>
    <property type="evidence" value="ECO:0007669"/>
    <property type="project" value="InterPro"/>
</dbReference>
<dbReference type="PROSITE" id="PS00198">
    <property type="entry name" value="4FE4S_FER_1"/>
    <property type="match status" value="2"/>
</dbReference>
<dbReference type="InterPro" id="IPR014729">
    <property type="entry name" value="Rossmann-like_a/b/a_fold"/>
</dbReference>
<dbReference type="STRING" id="86166.TAGGR_373"/>
<keyword evidence="6" id="KW-0249">Electron transport</keyword>
<organism evidence="13 14">
    <name type="scientific">Thermodesulfovibrio aggregans</name>
    <dbReference type="NCBI Taxonomy" id="86166"/>
    <lineage>
        <taxon>Bacteria</taxon>
        <taxon>Pseudomonadati</taxon>
        <taxon>Nitrospirota</taxon>
        <taxon>Thermodesulfovibrionia</taxon>
        <taxon>Thermodesulfovibrionales</taxon>
        <taxon>Thermodesulfovibrionaceae</taxon>
        <taxon>Thermodesulfovibrio</taxon>
    </lineage>
</organism>
<keyword evidence="2" id="KW-0813">Transport</keyword>
<protein>
    <recommendedName>
        <fullName evidence="10">Electron transfer flavoprotein subunit alpha</fullName>
    </recommendedName>
    <alternativeName>
        <fullName evidence="11">Electron transfer flavoprotein large subunit</fullName>
    </alternativeName>
</protein>
<keyword evidence="14" id="KW-1185">Reference proteome</keyword>
<evidence type="ECO:0000256" key="11">
    <source>
        <dbReference type="ARBA" id="ARBA00079299"/>
    </source>
</evidence>
<evidence type="ECO:0000259" key="12">
    <source>
        <dbReference type="PROSITE" id="PS51379"/>
    </source>
</evidence>
<dbReference type="PANTHER" id="PTHR43153:SF1">
    <property type="entry name" value="ELECTRON TRANSFER FLAVOPROTEIN SUBUNIT ALPHA, MITOCHONDRIAL"/>
    <property type="match status" value="1"/>
</dbReference>
<keyword evidence="7" id="KW-0408">Iron</keyword>
<accession>A0A0U9HRD2</accession>
<evidence type="ECO:0000256" key="7">
    <source>
        <dbReference type="ARBA" id="ARBA00023004"/>
    </source>
</evidence>
<dbReference type="EMBL" id="BCNO01000003">
    <property type="protein sequence ID" value="GAQ95600.1"/>
    <property type="molecule type" value="Genomic_DNA"/>
</dbReference>
<dbReference type="InterPro" id="IPR014730">
    <property type="entry name" value="ETF_a/b_N"/>
</dbReference>
<keyword evidence="4" id="KW-0479">Metal-binding</keyword>
<comment type="caution">
    <text evidence="13">The sequence shown here is derived from an EMBL/GenBank/DDBJ whole genome shotgun (WGS) entry which is preliminary data.</text>
</comment>
<dbReference type="FunFam" id="3.40.50.1220:FF:000001">
    <property type="entry name" value="Electron transfer flavoprotein, alpha subunit"/>
    <property type="match status" value="1"/>
</dbReference>
<dbReference type="AlphaFoldDB" id="A0A0U9HRD2"/>
<feature type="domain" description="4Fe-4S ferredoxin-type" evidence="12">
    <location>
        <begin position="35"/>
        <end position="58"/>
    </location>
</feature>
<dbReference type="InterPro" id="IPR017896">
    <property type="entry name" value="4Fe4S_Fe-S-bd"/>
</dbReference>
<dbReference type="GO" id="GO:0046872">
    <property type="term" value="F:metal ion binding"/>
    <property type="evidence" value="ECO:0007669"/>
    <property type="project" value="UniProtKB-KW"/>
</dbReference>
<dbReference type="SUPFAM" id="SSF52467">
    <property type="entry name" value="DHS-like NAD/FAD-binding domain"/>
    <property type="match status" value="1"/>
</dbReference>
<dbReference type="GO" id="GO:0051536">
    <property type="term" value="F:iron-sulfur cluster binding"/>
    <property type="evidence" value="ECO:0007669"/>
    <property type="project" value="UniProtKB-KW"/>
</dbReference>
<proteinExistence type="inferred from homology"/>
<sequence length="403" mass="43528">MLIRIDIEKCTGCGTCLNVCPFGAIIIKEYKAFITEACTLCGACVESCPESAIIDERGKEEAKQATMEDMQDSKFKVQGVWVFAEQSQGKIASVAYELLGIGRKLAEELKSELSAVLFGPSDEVQELIKWGADKVYYADASQYAYLDDELYARTLVKLINQHKPEILLAGATAIGRSFIPRVAARLRVGLTADCTGLEIDKETGNLLQIRPAFGGNIMATIVSPTSRPQIATVRPRVMKRGEYNPDKKGEIIKIEPLEPTGKVKVLERVEETSFCKVNLQDAKVIVSGGRGIGGPEGFSMLWELASLLGGTVGASRAAVDEGWIPYAHQVGQTGKTVCPKLYIACGISGAVQHLVGMQSSDIIVAINKDPNAPIFNVATYGIVGDVKVIVPLMIKKLKEGVSE</sequence>
<dbReference type="SMART" id="SM00893">
    <property type="entry name" value="ETF"/>
    <property type="match status" value="1"/>
</dbReference>
<dbReference type="OrthoDB" id="9770286at2"/>